<dbReference type="AlphaFoldDB" id="D0KZ49"/>
<keyword evidence="4" id="KW-0812">Transmembrane</keyword>
<sequence length="204" mass="22172">MHIADLLRGLDYFGTVVFAISGALVAARKGMDWMGFAILATVTGIGGGTLRDLILDRPVFWVSHWEYIVLCVLTSLVTFYFVPHIRRRYSWLLWADAIGLAVFSVLGVQIALSTGTSPFIAIIMGMMTAAFGGLIRDVLAGEPPLLLHREIYASAALSGGVVYALLVVVLHQPIWALILGFIVALVVRALGIVYHWHLPAARSA</sequence>
<dbReference type="KEGG" id="hna:Hneap_0879"/>
<dbReference type="RefSeq" id="WP_012823758.1">
    <property type="nucleotide sequence ID" value="NC_013422.1"/>
</dbReference>
<dbReference type="PANTHER" id="PTHR30506">
    <property type="entry name" value="INNER MEMBRANE PROTEIN"/>
    <property type="match status" value="1"/>
</dbReference>
<dbReference type="eggNOG" id="COG2860">
    <property type="taxonomic scope" value="Bacteria"/>
</dbReference>
<feature type="domain" description="Glycine transporter" evidence="7">
    <location>
        <begin position="10"/>
        <end position="81"/>
    </location>
</feature>
<evidence type="ECO:0000256" key="4">
    <source>
        <dbReference type="ARBA" id="ARBA00022692"/>
    </source>
</evidence>
<gene>
    <name evidence="8" type="ordered locus">Hneap_0879</name>
</gene>
<keyword evidence="3" id="KW-1003">Cell membrane</keyword>
<comment type="subcellular location">
    <subcellularLocation>
        <location evidence="1">Cell membrane</location>
        <topology evidence="1">Multi-pass membrane protein</topology>
    </subcellularLocation>
</comment>
<evidence type="ECO:0000313" key="9">
    <source>
        <dbReference type="Proteomes" id="UP000009102"/>
    </source>
</evidence>
<dbReference type="HOGENOM" id="CLU_064906_2_2_6"/>
<comment type="similarity">
    <text evidence="2">Belongs to the UPF0126 family.</text>
</comment>
<reference evidence="8 9" key="1">
    <citation type="submission" date="2009-10" db="EMBL/GenBank/DDBJ databases">
        <title>Complete sequence of Halothiobacillus neapolitanus c2.</title>
        <authorList>
            <consortium name="US DOE Joint Genome Institute"/>
            <person name="Lucas S."/>
            <person name="Copeland A."/>
            <person name="Lapidus A."/>
            <person name="Glavina del Rio T."/>
            <person name="Tice H."/>
            <person name="Bruce D."/>
            <person name="Goodwin L."/>
            <person name="Pitluck S."/>
            <person name="Davenport K."/>
            <person name="Brettin T."/>
            <person name="Detter J.C."/>
            <person name="Han C."/>
            <person name="Tapia R."/>
            <person name="Larimer F."/>
            <person name="Land M."/>
            <person name="Hauser L."/>
            <person name="Kyrpides N."/>
            <person name="Mikhailova N."/>
            <person name="Kerfeld C."/>
            <person name="Cannon G."/>
            <person name="Heinhort S."/>
        </authorList>
    </citation>
    <scope>NUCLEOTIDE SEQUENCE [LARGE SCALE GENOMIC DNA]</scope>
    <source>
        <strain evidence="9">ATCC 23641 / c2</strain>
    </source>
</reference>
<evidence type="ECO:0000256" key="1">
    <source>
        <dbReference type="ARBA" id="ARBA00004651"/>
    </source>
</evidence>
<evidence type="ECO:0000256" key="6">
    <source>
        <dbReference type="ARBA" id="ARBA00023136"/>
    </source>
</evidence>
<name>D0KZ49_HALNC</name>
<dbReference type="EMBL" id="CP001801">
    <property type="protein sequence ID" value="ACX95722.1"/>
    <property type="molecule type" value="Genomic_DNA"/>
</dbReference>
<evidence type="ECO:0000313" key="8">
    <source>
        <dbReference type="EMBL" id="ACX95722.1"/>
    </source>
</evidence>
<protein>
    <recommendedName>
        <fullName evidence="7">Glycine transporter domain-containing protein</fullName>
    </recommendedName>
</protein>
<dbReference type="InterPro" id="IPR005115">
    <property type="entry name" value="Gly_transporter"/>
</dbReference>
<dbReference type="PANTHER" id="PTHR30506:SF3">
    <property type="entry name" value="UPF0126 INNER MEMBRANE PROTEIN YADS-RELATED"/>
    <property type="match status" value="1"/>
</dbReference>
<dbReference type="Proteomes" id="UP000009102">
    <property type="component" value="Chromosome"/>
</dbReference>
<organism evidence="8 9">
    <name type="scientific">Halothiobacillus neapolitanus (strain ATCC 23641 / DSM 15147 / CIP 104769 / NCIMB 8539 / c2)</name>
    <name type="common">Thiobacillus neapolitanus</name>
    <dbReference type="NCBI Taxonomy" id="555778"/>
    <lineage>
        <taxon>Bacteria</taxon>
        <taxon>Pseudomonadati</taxon>
        <taxon>Pseudomonadota</taxon>
        <taxon>Gammaproteobacteria</taxon>
        <taxon>Chromatiales</taxon>
        <taxon>Halothiobacillaceae</taxon>
        <taxon>Halothiobacillus</taxon>
    </lineage>
</organism>
<evidence type="ECO:0000256" key="3">
    <source>
        <dbReference type="ARBA" id="ARBA00022475"/>
    </source>
</evidence>
<evidence type="ECO:0000256" key="5">
    <source>
        <dbReference type="ARBA" id="ARBA00022989"/>
    </source>
</evidence>
<dbReference type="GO" id="GO:0005886">
    <property type="term" value="C:plasma membrane"/>
    <property type="evidence" value="ECO:0007669"/>
    <property type="project" value="UniProtKB-SubCell"/>
</dbReference>
<proteinExistence type="inferred from homology"/>
<feature type="domain" description="Glycine transporter" evidence="7">
    <location>
        <begin position="93"/>
        <end position="166"/>
    </location>
</feature>
<keyword evidence="6" id="KW-0472">Membrane</keyword>
<keyword evidence="9" id="KW-1185">Reference proteome</keyword>
<dbReference type="STRING" id="555778.Hneap_0879"/>
<dbReference type="Pfam" id="PF03458">
    <property type="entry name" value="Gly_transporter"/>
    <property type="match status" value="2"/>
</dbReference>
<evidence type="ECO:0000256" key="2">
    <source>
        <dbReference type="ARBA" id="ARBA00008193"/>
    </source>
</evidence>
<keyword evidence="5" id="KW-1133">Transmembrane helix</keyword>
<accession>D0KZ49</accession>
<evidence type="ECO:0000259" key="7">
    <source>
        <dbReference type="Pfam" id="PF03458"/>
    </source>
</evidence>